<dbReference type="EMBL" id="LAZR01000361">
    <property type="protein sequence ID" value="KKN72515.1"/>
    <property type="molecule type" value="Genomic_DNA"/>
</dbReference>
<comment type="caution">
    <text evidence="1">The sequence shown here is derived from an EMBL/GenBank/DDBJ whole genome shotgun (WGS) entry which is preliminary data.</text>
</comment>
<gene>
    <name evidence="1" type="ORF">LCGC14_0410190</name>
</gene>
<organism evidence="1">
    <name type="scientific">marine sediment metagenome</name>
    <dbReference type="NCBI Taxonomy" id="412755"/>
    <lineage>
        <taxon>unclassified sequences</taxon>
        <taxon>metagenomes</taxon>
        <taxon>ecological metagenomes</taxon>
    </lineage>
</organism>
<reference evidence="1" key="1">
    <citation type="journal article" date="2015" name="Nature">
        <title>Complex archaea that bridge the gap between prokaryotes and eukaryotes.</title>
        <authorList>
            <person name="Spang A."/>
            <person name="Saw J.H."/>
            <person name="Jorgensen S.L."/>
            <person name="Zaremba-Niedzwiedzka K."/>
            <person name="Martijn J."/>
            <person name="Lind A.E."/>
            <person name="van Eijk R."/>
            <person name="Schleper C."/>
            <person name="Guy L."/>
            <person name="Ettema T.J."/>
        </authorList>
    </citation>
    <scope>NUCLEOTIDE SEQUENCE</scope>
</reference>
<dbReference type="AlphaFoldDB" id="A0A0F9SU71"/>
<sequence>MVEKKMIVRQSLRTDGPFIVVRTINTVEIRVGEMVEWRLLQDLIYLRGITVEVVS</sequence>
<proteinExistence type="predicted"/>
<name>A0A0F9SU71_9ZZZZ</name>
<accession>A0A0F9SU71</accession>
<evidence type="ECO:0000313" key="1">
    <source>
        <dbReference type="EMBL" id="KKN72515.1"/>
    </source>
</evidence>
<protein>
    <submittedName>
        <fullName evidence="1">Uncharacterized protein</fullName>
    </submittedName>
</protein>